<accession>A0A9P1I5Z4</accession>
<feature type="compositionally biased region" description="Polar residues" evidence="1">
    <location>
        <begin position="123"/>
        <end position="142"/>
    </location>
</feature>
<keyword evidence="2" id="KW-0472">Membrane</keyword>
<evidence type="ECO:0000313" key="3">
    <source>
        <dbReference type="EMBL" id="CAI5440207.1"/>
    </source>
</evidence>
<dbReference type="AlphaFoldDB" id="A0A9P1I5Z4"/>
<protein>
    <submittedName>
        <fullName evidence="3">Uncharacterized protein</fullName>
    </submittedName>
</protein>
<keyword evidence="2" id="KW-0812">Transmembrane</keyword>
<gene>
    <name evidence="3" type="ORF">CAMP_LOCUS2844</name>
</gene>
<sequence length="235" mass="25886">MAPSTSTSSSFCCCTKYFTRRRHSSSNVTVPATDLAPIEIKVNGESQLTVPRVALVPRQKSSSSHVAITVDDEPMVEPDDVDLEFETARTSRQTDDTKLVKMSELFRKVRIEEGLEVTPRPKSPQNSAASTTVPPAKTTVTHAKSMRKAIFNEDGDITSRTIQEEQRVRKLSVSSLVSLPVIRLPSTPPKFQKSTRLGLTRKMSSAPQFITAFFALTLACVTSLLTAITNIFVRV</sequence>
<keyword evidence="2" id="KW-1133">Transmembrane helix</keyword>
<evidence type="ECO:0000256" key="1">
    <source>
        <dbReference type="SAM" id="MobiDB-lite"/>
    </source>
</evidence>
<name>A0A9P1I5Z4_9PELO</name>
<dbReference type="OrthoDB" id="5856972at2759"/>
<keyword evidence="4" id="KW-1185">Reference proteome</keyword>
<dbReference type="EMBL" id="CANHGI010000001">
    <property type="protein sequence ID" value="CAI5440207.1"/>
    <property type="molecule type" value="Genomic_DNA"/>
</dbReference>
<evidence type="ECO:0000313" key="4">
    <source>
        <dbReference type="Proteomes" id="UP001152747"/>
    </source>
</evidence>
<proteinExistence type="predicted"/>
<evidence type="ECO:0000256" key="2">
    <source>
        <dbReference type="SAM" id="Phobius"/>
    </source>
</evidence>
<reference evidence="3" key="1">
    <citation type="submission" date="2022-11" db="EMBL/GenBank/DDBJ databases">
        <authorList>
            <person name="Kikuchi T."/>
        </authorList>
    </citation>
    <scope>NUCLEOTIDE SEQUENCE</scope>
    <source>
        <strain evidence="3">PS1010</strain>
    </source>
</reference>
<comment type="caution">
    <text evidence="3">The sequence shown here is derived from an EMBL/GenBank/DDBJ whole genome shotgun (WGS) entry which is preliminary data.</text>
</comment>
<organism evidence="3 4">
    <name type="scientific">Caenorhabditis angaria</name>
    <dbReference type="NCBI Taxonomy" id="860376"/>
    <lineage>
        <taxon>Eukaryota</taxon>
        <taxon>Metazoa</taxon>
        <taxon>Ecdysozoa</taxon>
        <taxon>Nematoda</taxon>
        <taxon>Chromadorea</taxon>
        <taxon>Rhabditida</taxon>
        <taxon>Rhabditina</taxon>
        <taxon>Rhabditomorpha</taxon>
        <taxon>Rhabditoidea</taxon>
        <taxon>Rhabditidae</taxon>
        <taxon>Peloderinae</taxon>
        <taxon>Caenorhabditis</taxon>
    </lineage>
</organism>
<dbReference type="Proteomes" id="UP001152747">
    <property type="component" value="Unassembled WGS sequence"/>
</dbReference>
<feature type="transmembrane region" description="Helical" evidence="2">
    <location>
        <begin position="209"/>
        <end position="233"/>
    </location>
</feature>
<feature type="region of interest" description="Disordered" evidence="1">
    <location>
        <begin position="118"/>
        <end position="142"/>
    </location>
</feature>